<dbReference type="Gene3D" id="3.30.950.30">
    <property type="entry name" value="Schlafen, AAA domain"/>
    <property type="match status" value="1"/>
</dbReference>
<dbReference type="EMBL" id="CP073653">
    <property type="protein sequence ID" value="QUN33179.1"/>
    <property type="molecule type" value="Genomic_DNA"/>
</dbReference>
<gene>
    <name evidence="2" type="ORF">KEC93_14360</name>
</gene>
<organism evidence="2 3">
    <name type="scientific">Clostridium beijerinckii</name>
    <name type="common">Clostridium MP</name>
    <dbReference type="NCBI Taxonomy" id="1520"/>
    <lineage>
        <taxon>Bacteria</taxon>
        <taxon>Bacillati</taxon>
        <taxon>Bacillota</taxon>
        <taxon>Clostridia</taxon>
        <taxon>Eubacteriales</taxon>
        <taxon>Clostridiaceae</taxon>
        <taxon>Clostridium</taxon>
    </lineage>
</organism>
<feature type="domain" description="Schlafen AlbA-2" evidence="1">
    <location>
        <begin position="13"/>
        <end position="140"/>
    </location>
</feature>
<dbReference type="InterPro" id="IPR007421">
    <property type="entry name" value="Schlafen_AlbA_2_dom"/>
</dbReference>
<dbReference type="Pfam" id="PF04326">
    <property type="entry name" value="SLFN_AlbA_2"/>
    <property type="match status" value="1"/>
</dbReference>
<sequence length="319" mass="37200">MRDIINLIENGHEGEYLDFKAKDYIDKGEFLIDIMSMANSMYEDDKYIIIGVKDKINGEKEIRGIENEKEQAEFQQLVNDNIEPKIKFEYRIVSYKDKILGYYKISKDNRDRPYIAKKQYTKGRNIRQGECYIRKNSTNSIALRRDYDIFYNERKDIKISIKDYIIVVRTIKNPNSFGPYVDAPLKINLINKGNSKIILLGGYILIKDDEGKVVCRNEVVGHKNIGRNLDFKLELDRKDQFLDDLFLSFGSEDCVRLGMDEYGDCSSLFNIEIILEDTEGNEYKASQEGVAIKAKGDILHKVRRLRGIKEFRFGSIFKK</sequence>
<dbReference type="GeneID" id="66345729"/>
<reference evidence="2" key="1">
    <citation type="submission" date="2021-04" db="EMBL/GenBank/DDBJ databases">
        <title>Complete genome sequence of the type strain Clostridium beijerinckii NRRL B-598.</title>
        <authorList>
            <person name="Sedlar K."/>
            <person name="Branska B."/>
            <person name="Bezdicek M."/>
            <person name="Nykrynova M."/>
            <person name="Lengerova M."/>
            <person name="Skutkova H."/>
            <person name="Patakova P."/>
        </authorList>
    </citation>
    <scope>NUCLEOTIDE SEQUENCE</scope>
    <source>
        <strain evidence="2">DSM 791</strain>
    </source>
</reference>
<dbReference type="PANTHER" id="PTHR30595:SF6">
    <property type="entry name" value="SCHLAFEN ALBA-2 DOMAIN-CONTAINING PROTEIN"/>
    <property type="match status" value="1"/>
</dbReference>
<dbReference type="AlphaFoldDB" id="A0AB74V9R9"/>
<keyword evidence="2" id="KW-0547">Nucleotide-binding</keyword>
<name>A0AB74V9R9_CLOBE</name>
<evidence type="ECO:0000313" key="3">
    <source>
        <dbReference type="Proteomes" id="UP000679373"/>
    </source>
</evidence>
<evidence type="ECO:0000259" key="1">
    <source>
        <dbReference type="Pfam" id="PF04326"/>
    </source>
</evidence>
<keyword evidence="2" id="KW-0067">ATP-binding</keyword>
<dbReference type="InterPro" id="IPR038461">
    <property type="entry name" value="Schlafen_AlbA_2_dom_sf"/>
</dbReference>
<dbReference type="RefSeq" id="WP_207652960.1">
    <property type="nucleotide sequence ID" value="NZ_BKAK01000025.1"/>
</dbReference>
<dbReference type="GO" id="GO:0005524">
    <property type="term" value="F:ATP binding"/>
    <property type="evidence" value="ECO:0007669"/>
    <property type="project" value="UniProtKB-KW"/>
</dbReference>
<keyword evidence="3" id="KW-1185">Reference proteome</keyword>
<protein>
    <submittedName>
        <fullName evidence="2">ATP-binding protein</fullName>
    </submittedName>
</protein>
<proteinExistence type="predicted"/>
<evidence type="ECO:0000313" key="2">
    <source>
        <dbReference type="EMBL" id="QUN33179.1"/>
    </source>
</evidence>
<accession>A0AB74V9R9</accession>
<dbReference type="Proteomes" id="UP000679373">
    <property type="component" value="Chromosome"/>
</dbReference>
<dbReference type="PANTHER" id="PTHR30595">
    <property type="entry name" value="GLPR-RELATED TRANSCRIPTIONAL REPRESSOR"/>
    <property type="match status" value="1"/>
</dbReference>